<dbReference type="RefSeq" id="WP_086329215.1">
    <property type="nucleotide sequence ID" value="NZ_NGLE02000001.1"/>
</dbReference>
<dbReference type="PRINTS" id="PR00111">
    <property type="entry name" value="ABHYDROLASE"/>
</dbReference>
<reference evidence="2 4" key="2">
    <citation type="submission" date="2018-07" db="EMBL/GenBank/DDBJ databases">
        <title>The Genome Sequence of Enterococcus sp. DIV0659b.</title>
        <authorList>
            <consortium name="The Broad Institute Genomics Platform"/>
            <consortium name="The Broad Institute Genomic Center for Infectious Diseases"/>
            <person name="Earl A."/>
            <person name="Manson A."/>
            <person name="Schwartman J."/>
            <person name="Gilmore M."/>
            <person name="Abouelleil A."/>
            <person name="Cao P."/>
            <person name="Chapman S."/>
            <person name="Cusick C."/>
            <person name="Shea T."/>
            <person name="Young S."/>
            <person name="Neafsey D."/>
            <person name="Nusbaum C."/>
            <person name="Birren B."/>
        </authorList>
    </citation>
    <scope>NUCLEOTIDE SEQUENCE [LARGE SCALE GENOMIC DNA]</scope>
    <source>
        <strain evidence="2 4">4G2_DIV0659</strain>
    </source>
</reference>
<dbReference type="InterPro" id="IPR050266">
    <property type="entry name" value="AB_hydrolase_sf"/>
</dbReference>
<evidence type="ECO:0000313" key="2">
    <source>
        <dbReference type="EMBL" id="MEI5994761.1"/>
    </source>
</evidence>
<accession>A0A242CI33</accession>
<feature type="domain" description="AB hydrolase-1" evidence="1">
    <location>
        <begin position="20"/>
        <end position="251"/>
    </location>
</feature>
<dbReference type="AlphaFoldDB" id="A0A242CI33"/>
<dbReference type="Pfam" id="PF00561">
    <property type="entry name" value="Abhydrolase_1"/>
    <property type="match status" value="1"/>
</dbReference>
<dbReference type="InterPro" id="IPR029058">
    <property type="entry name" value="AB_hydrolase_fold"/>
</dbReference>
<organism evidence="3">
    <name type="scientific">Candidatus Enterococcus mansonii</name>
    <dbReference type="NCBI Taxonomy" id="1834181"/>
    <lineage>
        <taxon>Bacteria</taxon>
        <taxon>Bacillati</taxon>
        <taxon>Bacillota</taxon>
        <taxon>Bacilli</taxon>
        <taxon>Lactobacillales</taxon>
        <taxon>Enterococcaceae</taxon>
        <taxon>Enterococcus</taxon>
    </lineage>
</organism>
<dbReference type="EMBL" id="NGLE02000001">
    <property type="protein sequence ID" value="MEI5994761.1"/>
    <property type="molecule type" value="Genomic_DNA"/>
</dbReference>
<proteinExistence type="predicted"/>
<evidence type="ECO:0000313" key="4">
    <source>
        <dbReference type="Proteomes" id="UP000195139"/>
    </source>
</evidence>
<protein>
    <recommendedName>
        <fullName evidence="1">AB hydrolase-1 domain-containing protein</fullName>
    </recommendedName>
</protein>
<reference evidence="3" key="1">
    <citation type="submission" date="2017-05" db="EMBL/GenBank/DDBJ databases">
        <title>The Genome Sequence of Enterococcus sp. 4G2_DIV0659.</title>
        <authorList>
            <consortium name="The Broad Institute Genomics Platform"/>
            <consortium name="The Broad Institute Genomic Center for Infectious Diseases"/>
            <person name="Earl A."/>
            <person name="Manson A."/>
            <person name="Schwartman J."/>
            <person name="Gilmore M."/>
            <person name="Abouelleil A."/>
            <person name="Cao P."/>
            <person name="Chapman S."/>
            <person name="Cusick C."/>
            <person name="Shea T."/>
            <person name="Young S."/>
            <person name="Neafsey D."/>
            <person name="Nusbaum C."/>
            <person name="Birren B."/>
        </authorList>
    </citation>
    <scope>NUCLEOTIDE SEQUENCE [LARGE SCALE GENOMIC DNA]</scope>
    <source>
        <strain evidence="3">4G2_DIV0659</strain>
    </source>
</reference>
<name>A0A242CI33_9ENTE</name>
<dbReference type="PANTHER" id="PTHR43798">
    <property type="entry name" value="MONOACYLGLYCEROL LIPASE"/>
    <property type="match status" value="1"/>
</dbReference>
<dbReference type="OrthoDB" id="9805423at2"/>
<dbReference type="Proteomes" id="UP000195139">
    <property type="component" value="Unassembled WGS sequence"/>
</dbReference>
<comment type="caution">
    <text evidence="3">The sequence shown here is derived from an EMBL/GenBank/DDBJ whole genome shotgun (WGS) entry which is preliminary data.</text>
</comment>
<evidence type="ECO:0000313" key="3">
    <source>
        <dbReference type="EMBL" id="OTO09570.1"/>
    </source>
</evidence>
<evidence type="ECO:0000259" key="1">
    <source>
        <dbReference type="Pfam" id="PF00561"/>
    </source>
</evidence>
<dbReference type="SUPFAM" id="SSF53474">
    <property type="entry name" value="alpha/beta-Hydrolases"/>
    <property type="match status" value="1"/>
</dbReference>
<sequence length="269" mass="30317">MPILKTKSATIYYESQGSGPHILLIHAGIADSRMWSYEFQALATQFHVTRFDLPGFGQSSFTGEVFSYTMMINELLDHLAIDQTYLFAASFGGKLALDFAIEMPNRTLGMTLQSPAIGDWAFSDELQQYDAQEEELLNQKSYEQAAQLNYETWILRNRQPDTIDSQLKALIINMQMTAFTKLEIELPVEETPDSSKRSSCLDQLCVPTLVLIGSEDVPDFQQIADFLHKTIPLAEKIIVPHAAHLANLEAPVFVEHSVIPFFSKLIDNH</sequence>
<dbReference type="STRING" id="1834181.A5880_000249"/>
<dbReference type="EMBL" id="NGLE01000001">
    <property type="protein sequence ID" value="OTO09570.1"/>
    <property type="molecule type" value="Genomic_DNA"/>
</dbReference>
<keyword evidence="4" id="KW-1185">Reference proteome</keyword>
<dbReference type="InterPro" id="IPR000073">
    <property type="entry name" value="AB_hydrolase_1"/>
</dbReference>
<gene>
    <name evidence="3" type="ORF">A5880_000249</name>
    <name evidence="2" type="ORF">A5880_002347</name>
</gene>
<dbReference type="Gene3D" id="3.40.50.1820">
    <property type="entry name" value="alpha/beta hydrolase"/>
    <property type="match status" value="1"/>
</dbReference>